<accession>A0A183M3T9</accession>
<dbReference type="Proteomes" id="UP000277204">
    <property type="component" value="Unassembled WGS sequence"/>
</dbReference>
<sequence length="273" mass="31512">MTKKTPTNLNAECSHTFCILIQIAGDAKMIISDSLSNQQVLLNRIKRYRRDVVHNATTYAHSTSTYKSENNYNDNGIHEVIVLAEFLMPENIKFTDRLVTLENVFSDCKLANYETALTFQKSTGQDRANCNEYSDVIDLLSPIDGVLIDWEHMDGITVSEFWKLFETVLLNDTLNDDLLVNSLKNIDTTPYGNSWKSLYYEGDGKKSSTRSYPAGREVKHDRYFQKQTYSLDGASRKRILFKQFNSAETHSFNWTNFIISLNFCYLMITNFYI</sequence>
<name>A0A183M3T9_9TREM</name>
<keyword evidence="2" id="KW-1185">Reference proteome</keyword>
<dbReference type="AlphaFoldDB" id="A0A183M3T9"/>
<dbReference type="EMBL" id="UZAI01005663">
    <property type="protein sequence ID" value="VDO91519.1"/>
    <property type="molecule type" value="Genomic_DNA"/>
</dbReference>
<dbReference type="STRING" id="48269.A0A183M3T9"/>
<evidence type="ECO:0000313" key="2">
    <source>
        <dbReference type="Proteomes" id="UP000277204"/>
    </source>
</evidence>
<evidence type="ECO:0000313" key="1">
    <source>
        <dbReference type="EMBL" id="VDO91519.1"/>
    </source>
</evidence>
<proteinExistence type="predicted"/>
<organism evidence="1 2">
    <name type="scientific">Schistosoma margrebowiei</name>
    <dbReference type="NCBI Taxonomy" id="48269"/>
    <lineage>
        <taxon>Eukaryota</taxon>
        <taxon>Metazoa</taxon>
        <taxon>Spiralia</taxon>
        <taxon>Lophotrochozoa</taxon>
        <taxon>Platyhelminthes</taxon>
        <taxon>Trematoda</taxon>
        <taxon>Digenea</taxon>
        <taxon>Strigeidida</taxon>
        <taxon>Schistosomatoidea</taxon>
        <taxon>Schistosomatidae</taxon>
        <taxon>Schistosoma</taxon>
    </lineage>
</organism>
<protein>
    <submittedName>
        <fullName evidence="1">Uncharacterized protein</fullName>
    </submittedName>
</protein>
<gene>
    <name evidence="1" type="ORF">SMRZ_LOCUS10714</name>
</gene>
<reference evidence="1 2" key="1">
    <citation type="submission" date="2018-11" db="EMBL/GenBank/DDBJ databases">
        <authorList>
            <consortium name="Pathogen Informatics"/>
        </authorList>
    </citation>
    <scope>NUCLEOTIDE SEQUENCE [LARGE SCALE GENOMIC DNA]</scope>
    <source>
        <strain evidence="1 2">Zambia</strain>
    </source>
</reference>